<dbReference type="InterPro" id="IPR000182">
    <property type="entry name" value="GNAT_dom"/>
</dbReference>
<comment type="caution">
    <text evidence="2">The sequence shown here is derived from an EMBL/GenBank/DDBJ whole genome shotgun (WGS) entry which is preliminary data.</text>
</comment>
<evidence type="ECO:0000313" key="3">
    <source>
        <dbReference type="Proteomes" id="UP000198512"/>
    </source>
</evidence>
<sequence>MSGAELTIRPITEADFEQVWPIIRDVVQAQETYAFDPKMDRDTAWQIWVELPRATFVAERDGQILGTYYIKANAAGPGDHVCNCGYMTAPAARGQGVAGQLCAHSLQIARELGFSAMQFNSVVATNEAAVTLWQKHGFAIVGTLPKAYRHARHGLVDCYVMFRSVESE</sequence>
<dbReference type="InterPro" id="IPR016181">
    <property type="entry name" value="Acyl_CoA_acyltransferase"/>
</dbReference>
<evidence type="ECO:0000259" key="1">
    <source>
        <dbReference type="PROSITE" id="PS51186"/>
    </source>
</evidence>
<name>A0ABY1BHG0_9PSED</name>
<protein>
    <submittedName>
        <fullName evidence="2">L-amino acid N-acyltransferase YncA</fullName>
    </submittedName>
</protein>
<keyword evidence="3" id="KW-1185">Reference proteome</keyword>
<accession>A0ABY1BHG0</accession>
<dbReference type="RefSeq" id="WP_069521615.1">
    <property type="nucleotide sequence ID" value="NZ_FOFP01000011.1"/>
</dbReference>
<proteinExistence type="predicted"/>
<dbReference type="Proteomes" id="UP000198512">
    <property type="component" value="Unassembled WGS sequence"/>
</dbReference>
<dbReference type="Gene3D" id="3.40.630.30">
    <property type="match status" value="1"/>
</dbReference>
<dbReference type="PANTHER" id="PTHR43138:SF1">
    <property type="entry name" value="N-ACETYLTRANSFERASE ACA1"/>
    <property type="match status" value="1"/>
</dbReference>
<evidence type="ECO:0000313" key="2">
    <source>
        <dbReference type="EMBL" id="SEQ88297.1"/>
    </source>
</evidence>
<dbReference type="EMBL" id="FOFP01000011">
    <property type="protein sequence ID" value="SEQ88297.1"/>
    <property type="molecule type" value="Genomic_DNA"/>
</dbReference>
<dbReference type="CDD" id="cd04301">
    <property type="entry name" value="NAT_SF"/>
    <property type="match status" value="1"/>
</dbReference>
<dbReference type="PANTHER" id="PTHR43138">
    <property type="entry name" value="ACETYLTRANSFERASE, GNAT FAMILY"/>
    <property type="match status" value="1"/>
</dbReference>
<gene>
    <name evidence="2" type="ORF">SAMN05216600_11163</name>
</gene>
<dbReference type="PROSITE" id="PS51186">
    <property type="entry name" value="GNAT"/>
    <property type="match status" value="1"/>
</dbReference>
<dbReference type="SUPFAM" id="SSF55729">
    <property type="entry name" value="Acyl-CoA N-acyltransferases (Nat)"/>
    <property type="match status" value="1"/>
</dbReference>
<feature type="domain" description="N-acetyltransferase" evidence="1">
    <location>
        <begin position="6"/>
        <end position="166"/>
    </location>
</feature>
<organism evidence="2 3">
    <name type="scientific">Pseudomonas cuatrocienegasensis</name>
    <dbReference type="NCBI Taxonomy" id="543360"/>
    <lineage>
        <taxon>Bacteria</taxon>
        <taxon>Pseudomonadati</taxon>
        <taxon>Pseudomonadota</taxon>
        <taxon>Gammaproteobacteria</taxon>
        <taxon>Pseudomonadales</taxon>
        <taxon>Pseudomonadaceae</taxon>
        <taxon>Pseudomonas</taxon>
    </lineage>
</organism>
<dbReference type="InterPro" id="IPR052742">
    <property type="entry name" value="Mito_N-acetyltransferase"/>
</dbReference>
<reference evidence="2 3" key="1">
    <citation type="submission" date="2016-10" db="EMBL/GenBank/DDBJ databases">
        <authorList>
            <person name="Varghese N."/>
            <person name="Submissions S."/>
        </authorList>
    </citation>
    <scope>NUCLEOTIDE SEQUENCE [LARGE SCALE GENOMIC DNA]</scope>
    <source>
        <strain evidence="2 3">CIP 109853</strain>
    </source>
</reference>
<dbReference type="Pfam" id="PF00583">
    <property type="entry name" value="Acetyltransf_1"/>
    <property type="match status" value="1"/>
</dbReference>